<dbReference type="PANTHER" id="PTHR41248">
    <property type="entry name" value="NORD PROTEIN"/>
    <property type="match status" value="1"/>
</dbReference>
<dbReference type="SMART" id="SM00327">
    <property type="entry name" value="VWA"/>
    <property type="match status" value="1"/>
</dbReference>
<dbReference type="PANTHER" id="PTHR41248:SF1">
    <property type="entry name" value="NORD PROTEIN"/>
    <property type="match status" value="1"/>
</dbReference>
<dbReference type="InterPro" id="IPR051928">
    <property type="entry name" value="NorD/CobT"/>
</dbReference>
<evidence type="ECO:0000313" key="3">
    <source>
        <dbReference type="Proteomes" id="UP000298225"/>
    </source>
</evidence>
<dbReference type="RefSeq" id="WP_135168244.1">
    <property type="nucleotide sequence ID" value="NZ_SPQU01000002.1"/>
</dbReference>
<dbReference type="SUPFAM" id="SSF53300">
    <property type="entry name" value="vWA-like"/>
    <property type="match status" value="1"/>
</dbReference>
<dbReference type="EMBL" id="SPQU01000002">
    <property type="protein sequence ID" value="TFV41616.1"/>
    <property type="molecule type" value="Genomic_DNA"/>
</dbReference>
<dbReference type="OrthoDB" id="9758211at2"/>
<dbReference type="InterPro" id="IPR036465">
    <property type="entry name" value="vWFA_dom_sf"/>
</dbReference>
<gene>
    <name evidence="2" type="ORF">E4K66_04655</name>
</gene>
<sequence>MLDFLELEETIGRAWHRMVGGTASYPAHDDHAVALTEVRGRLAVMFRALGGETGVQIASAGARKSGHRLGWRQRIGLGDERLEQPGRDAATIFLPDRISIFPDRALNAALYRWLAAWFAAAPIDTITEVDPLRRDLLLLRRASETAVFVLTQFPGLAGDYATLAVATAAARPRRPLPRIEQEVEQIVLALLGAGKAPAGKLWPAMMGTGPLPDKAPPGYRSILPCPLWGDCRTRELSPAHAGEDECAPGAEAAAENDRKRFAVREREDNANRRDPFVLNRFEKILAMAEMVNVDRPADDSEDEDAQKAADDLEEITLSRRTDKPASRFKFDLDLPPEALDASKLNADLAYPEWDYRSGSYLPDHCRVLAGAASEQGKSWTPDDAMRRHIRQVRRRFELLRPRHELMRAQADGHDLDLDALVRAQCDLRAGSGGSGGSGLDRIHVAMRPQGHDLAVTLLVDVSLSTDAWVDGYRVLDVEKEALLVLAHGISACGDHHNILTFTSRRRSWVRLETVKAFGEPMSATVERRIGALKPGYYTRIGTAVRHAAAELARQPQRKKLLIVLTDGKPNDVDHYEGRFAVEDTRKSVQEARRLGIAAFGVTVDATAQSYFPTLFGRGGYAIVGNIKRLPAALPAIYRQVAH</sequence>
<dbReference type="InterPro" id="IPR002035">
    <property type="entry name" value="VWF_A"/>
</dbReference>
<evidence type="ECO:0000313" key="2">
    <source>
        <dbReference type="EMBL" id="TFV41616.1"/>
    </source>
</evidence>
<evidence type="ECO:0000259" key="1">
    <source>
        <dbReference type="PROSITE" id="PS50234"/>
    </source>
</evidence>
<reference evidence="2 3" key="1">
    <citation type="submission" date="2019-03" db="EMBL/GenBank/DDBJ databases">
        <title>Bradyrhizobium strains diversity isolated from Chamaecrista fasciculata.</title>
        <authorList>
            <person name="Urquiaga M.C.O."/>
            <person name="Hungria M."/>
            <person name="Delamuta J.R.M."/>
        </authorList>
    </citation>
    <scope>NUCLEOTIDE SEQUENCE [LARGE SCALE GENOMIC DNA]</scope>
    <source>
        <strain evidence="2 3">CNPSo 3424</strain>
    </source>
</reference>
<protein>
    <submittedName>
        <fullName evidence="2">VWA domain-containing protein</fullName>
    </submittedName>
</protein>
<keyword evidence="3" id="KW-1185">Reference proteome</keyword>
<dbReference type="CDD" id="cd01454">
    <property type="entry name" value="vWA_norD_type"/>
    <property type="match status" value="1"/>
</dbReference>
<feature type="domain" description="VWFA" evidence="1">
    <location>
        <begin position="454"/>
        <end position="603"/>
    </location>
</feature>
<accession>A0A4Y9LFA2</accession>
<name>A0A4Y9LFA2_9BRAD</name>
<dbReference type="Gene3D" id="3.40.50.410">
    <property type="entry name" value="von Willebrand factor, type A domain"/>
    <property type="match status" value="1"/>
</dbReference>
<organism evidence="2 3">
    <name type="scientific">Bradyrhizobium frederickii</name>
    <dbReference type="NCBI Taxonomy" id="2560054"/>
    <lineage>
        <taxon>Bacteria</taxon>
        <taxon>Pseudomonadati</taxon>
        <taxon>Pseudomonadota</taxon>
        <taxon>Alphaproteobacteria</taxon>
        <taxon>Hyphomicrobiales</taxon>
        <taxon>Nitrobacteraceae</taxon>
        <taxon>Bradyrhizobium</taxon>
    </lineage>
</organism>
<proteinExistence type="predicted"/>
<dbReference type="Pfam" id="PF00092">
    <property type="entry name" value="VWA"/>
    <property type="match status" value="1"/>
</dbReference>
<dbReference type="Proteomes" id="UP000298225">
    <property type="component" value="Unassembled WGS sequence"/>
</dbReference>
<dbReference type="AlphaFoldDB" id="A0A4Y9LFA2"/>
<comment type="caution">
    <text evidence="2">The sequence shown here is derived from an EMBL/GenBank/DDBJ whole genome shotgun (WGS) entry which is preliminary data.</text>
</comment>
<dbReference type="PROSITE" id="PS50234">
    <property type="entry name" value="VWFA"/>
    <property type="match status" value="1"/>
</dbReference>